<reference evidence="7 8" key="1">
    <citation type="journal article" date="2009" name="Stand. Genomic Sci.">
        <title>Complete genome sequence of Rhodothermus marinus type strain (R-10).</title>
        <authorList>
            <person name="Nolan M."/>
            <person name="Tindall B.J."/>
            <person name="Pomrenke H."/>
            <person name="Lapidus A."/>
            <person name="Copeland A."/>
            <person name="Glavina Del Rio T."/>
            <person name="Lucas S."/>
            <person name="Chen F."/>
            <person name="Tice H."/>
            <person name="Cheng J.F."/>
            <person name="Saunders E."/>
            <person name="Han C."/>
            <person name="Bruce D."/>
            <person name="Goodwin L."/>
            <person name="Chain P."/>
            <person name="Pitluck S."/>
            <person name="Ovchinikova G."/>
            <person name="Pati A."/>
            <person name="Ivanova N."/>
            <person name="Mavromatis K."/>
            <person name="Chen A."/>
            <person name="Palaniappan K."/>
            <person name="Land M."/>
            <person name="Hauser L."/>
            <person name="Chang Y.J."/>
            <person name="Jeffries C.D."/>
            <person name="Brettin T."/>
            <person name="Goker M."/>
            <person name="Bristow J."/>
            <person name="Eisen J.A."/>
            <person name="Markowitz V."/>
            <person name="Hugenholtz P."/>
            <person name="Kyrpides N.C."/>
            <person name="Klenk H.P."/>
            <person name="Detter J.C."/>
        </authorList>
    </citation>
    <scope>NUCLEOTIDE SEQUENCE [LARGE SCALE GENOMIC DNA]</scope>
    <source>
        <strain evidence="8">ATCC 43812 / DSM 4252 / R-10</strain>
    </source>
</reference>
<dbReference type="STRING" id="518766.Rmar_0328"/>
<dbReference type="PANTHER" id="PTHR11731:SF193">
    <property type="entry name" value="DIPEPTIDYL PEPTIDASE 9"/>
    <property type="match status" value="1"/>
</dbReference>
<dbReference type="InterPro" id="IPR011659">
    <property type="entry name" value="WD40"/>
</dbReference>
<dbReference type="EMBL" id="CP001807">
    <property type="protein sequence ID" value="ACY47233.1"/>
    <property type="molecule type" value="Genomic_DNA"/>
</dbReference>
<sequence length="800" mass="93030">MKRLTSGWILLLMLGGVAWAQPQLTVEKIMQDPKTWIGDWPDNPFWSEDGQYLYFWWNPKGQFPSDSLYRVSRSGGAPEKVAPEERRNLPPAFDGWHHGEWVYDADFRRKVFARDGDLYLYDRTTRRLTRLTRTAERESNPRFTPDGQAVVFVKENNLFQLDLRTGALTQLTDLRRGQEPRERRPDAQDAFLEAQQRALFEVIRKRVEMREAREKAQERDRKAENPPPTFYYGDKNVEQLQLDPTGRFVTFALTTDEPREKATAVMDYVTESGYARELRARPKVGVPPGSFELYVQDLMRDTTYRVNLHQVPGAYDVPEYLREQGVEPDSQKTKRFLYAYGPYWSGDGRYAVLEVRARDNKDRWIVRLNPETGRLTVLDRQHDEAWIAGPGISWFGGRSTMGWLPDNRHFYFQSERTGYSHLYVVDVETGRIRQLTDGAFEVFDPFISRDGRYWYFTSSEGSPFERHFYRMPIDGGPRERLTTLTGRNDVVLSPDEQVMGILYSYSNRPPEIYLQPLRRGRPGEPQRITHSPTDEWLAYSWRDPEIRFIPASDGAQVPARVYEPDSLNGAAVFFVHGAGYLQNVHRWWSSYFREYMFHNLLADRGYLVLDLDYRGSAGYGRDWRTAIYRHMGGRDLQDYVDAARYVQERYGIPPERVFIYGGSYGGFLTLMALFTEGEHFGGGAALRAVTDWAHYNHPYTSNILNTPETDSIAYVRSSPIYHAEGLEDPLLMCHGLVDTNVQPQDIFRLVQRLIELGKENWELAVYPVEGHGFQEPSSWTDEYRRILKLIEATVGPDRRR</sequence>
<dbReference type="PANTHER" id="PTHR11731">
    <property type="entry name" value="PROTEASE FAMILY S9B,C DIPEPTIDYL-PEPTIDASE IV-RELATED"/>
    <property type="match status" value="1"/>
</dbReference>
<organism evidence="7 8">
    <name type="scientific">Rhodothermus marinus (strain ATCC 43812 / DSM 4252 / R-10)</name>
    <name type="common">Rhodothermus obamensis</name>
    <dbReference type="NCBI Taxonomy" id="518766"/>
    <lineage>
        <taxon>Bacteria</taxon>
        <taxon>Pseudomonadati</taxon>
        <taxon>Rhodothermota</taxon>
        <taxon>Rhodothermia</taxon>
        <taxon>Rhodothermales</taxon>
        <taxon>Rhodothermaceae</taxon>
        <taxon>Rhodothermus</taxon>
    </lineage>
</organism>
<feature type="domain" description="Dipeptidylpeptidase IV N-terminal" evidence="6">
    <location>
        <begin position="115"/>
        <end position="173"/>
    </location>
</feature>
<dbReference type="Gene3D" id="3.40.50.1820">
    <property type="entry name" value="alpha/beta hydrolase"/>
    <property type="match status" value="1"/>
</dbReference>
<dbReference type="Proteomes" id="UP000002221">
    <property type="component" value="Chromosome"/>
</dbReference>
<dbReference type="AlphaFoldDB" id="D0MDP0"/>
<evidence type="ECO:0000256" key="4">
    <source>
        <dbReference type="SAM" id="SignalP"/>
    </source>
</evidence>
<dbReference type="SUPFAM" id="SSF53474">
    <property type="entry name" value="alpha/beta-Hydrolases"/>
    <property type="match status" value="1"/>
</dbReference>
<dbReference type="Pfam" id="PF07676">
    <property type="entry name" value="PD40"/>
    <property type="match status" value="1"/>
</dbReference>
<proteinExistence type="predicted"/>
<dbReference type="eggNOG" id="COG0823">
    <property type="taxonomic scope" value="Bacteria"/>
</dbReference>
<feature type="domain" description="Dipeptidylpeptidase IV N-terminal" evidence="6">
    <location>
        <begin position="244"/>
        <end position="509"/>
    </location>
</feature>
<protein>
    <submittedName>
        <fullName evidence="7">Peptidase S9 prolyl oligopeptidase active site domain protein</fullName>
    </submittedName>
</protein>
<dbReference type="KEGG" id="rmr:Rmar_0328"/>
<dbReference type="OrthoDB" id="9812921at2"/>
<keyword evidence="4" id="KW-0732">Signal</keyword>
<dbReference type="InterPro" id="IPR029058">
    <property type="entry name" value="AB_hydrolase_fold"/>
</dbReference>
<dbReference type="Gene3D" id="2.140.10.30">
    <property type="entry name" value="Dipeptidylpeptidase IV, N-terminal domain"/>
    <property type="match status" value="2"/>
</dbReference>
<dbReference type="HOGENOM" id="CLU_019735_0_0_10"/>
<dbReference type="PROSITE" id="PS00708">
    <property type="entry name" value="PRO_ENDOPEP_SER"/>
    <property type="match status" value="1"/>
</dbReference>
<dbReference type="InterPro" id="IPR002471">
    <property type="entry name" value="Pept_S9_AS"/>
</dbReference>
<dbReference type="Pfam" id="PF00930">
    <property type="entry name" value="DPPIV_N"/>
    <property type="match status" value="2"/>
</dbReference>
<feature type="signal peptide" evidence="4">
    <location>
        <begin position="1"/>
        <end position="20"/>
    </location>
</feature>
<evidence type="ECO:0000313" key="7">
    <source>
        <dbReference type="EMBL" id="ACY47233.1"/>
    </source>
</evidence>
<evidence type="ECO:0000313" key="8">
    <source>
        <dbReference type="Proteomes" id="UP000002221"/>
    </source>
</evidence>
<evidence type="ECO:0000256" key="3">
    <source>
        <dbReference type="SAM" id="MobiDB-lite"/>
    </source>
</evidence>
<evidence type="ECO:0000259" key="6">
    <source>
        <dbReference type="Pfam" id="PF00930"/>
    </source>
</evidence>
<dbReference type="InterPro" id="IPR050278">
    <property type="entry name" value="Serine_Prot_S9B/DPPIV"/>
</dbReference>
<dbReference type="eggNOG" id="COG1506">
    <property type="taxonomic scope" value="Bacteria"/>
</dbReference>
<dbReference type="InterPro" id="IPR002469">
    <property type="entry name" value="Peptidase_S9B_N"/>
</dbReference>
<keyword evidence="2" id="KW-0378">Hydrolase</keyword>
<dbReference type="GO" id="GO:0004252">
    <property type="term" value="F:serine-type endopeptidase activity"/>
    <property type="evidence" value="ECO:0007669"/>
    <property type="project" value="InterPro"/>
</dbReference>
<dbReference type="SUPFAM" id="SSF82171">
    <property type="entry name" value="DPP6 N-terminal domain-like"/>
    <property type="match status" value="1"/>
</dbReference>
<keyword evidence="1" id="KW-0645">Protease</keyword>
<evidence type="ECO:0000256" key="1">
    <source>
        <dbReference type="ARBA" id="ARBA00022670"/>
    </source>
</evidence>
<feature type="chain" id="PRO_5003011071" evidence="4">
    <location>
        <begin position="21"/>
        <end position="800"/>
    </location>
</feature>
<evidence type="ECO:0000256" key="2">
    <source>
        <dbReference type="ARBA" id="ARBA00022801"/>
    </source>
</evidence>
<evidence type="ECO:0000259" key="5">
    <source>
        <dbReference type="Pfam" id="PF00326"/>
    </source>
</evidence>
<dbReference type="Pfam" id="PF00326">
    <property type="entry name" value="Peptidase_S9"/>
    <property type="match status" value="1"/>
</dbReference>
<feature type="domain" description="Peptidase S9 prolyl oligopeptidase catalytic" evidence="5">
    <location>
        <begin position="599"/>
        <end position="794"/>
    </location>
</feature>
<feature type="region of interest" description="Disordered" evidence="3">
    <location>
        <begin position="213"/>
        <end position="234"/>
    </location>
</feature>
<feature type="compositionally biased region" description="Basic and acidic residues" evidence="3">
    <location>
        <begin position="213"/>
        <end position="224"/>
    </location>
</feature>
<name>D0MDP0_RHOM4</name>
<accession>D0MDP0</accession>
<dbReference type="InterPro" id="IPR001375">
    <property type="entry name" value="Peptidase_S9_cat"/>
</dbReference>
<dbReference type="GO" id="GO:0008239">
    <property type="term" value="F:dipeptidyl-peptidase activity"/>
    <property type="evidence" value="ECO:0007669"/>
    <property type="project" value="TreeGrafter"/>
</dbReference>
<dbReference type="RefSeq" id="WP_012842845.1">
    <property type="nucleotide sequence ID" value="NC_013501.1"/>
</dbReference>
<keyword evidence="8" id="KW-1185">Reference proteome</keyword>
<gene>
    <name evidence="7" type="ordered locus">Rmar_0328</name>
</gene>
<dbReference type="GO" id="GO:0006508">
    <property type="term" value="P:proteolysis"/>
    <property type="evidence" value="ECO:0007669"/>
    <property type="project" value="UniProtKB-KW"/>
</dbReference>